<dbReference type="RefSeq" id="WP_169227949.1">
    <property type="nucleotide sequence ID" value="NZ_JABBGC010000003.1"/>
</dbReference>
<evidence type="ECO:0000313" key="3">
    <source>
        <dbReference type="Proteomes" id="UP000583266"/>
    </source>
</evidence>
<keyword evidence="1" id="KW-1133">Transmembrane helix</keyword>
<protein>
    <submittedName>
        <fullName evidence="2">Uncharacterized protein</fullName>
    </submittedName>
</protein>
<accession>A0A848GQQ5</accession>
<evidence type="ECO:0000256" key="1">
    <source>
        <dbReference type="SAM" id="Phobius"/>
    </source>
</evidence>
<proteinExistence type="predicted"/>
<dbReference type="Proteomes" id="UP000583266">
    <property type="component" value="Unassembled WGS sequence"/>
</dbReference>
<feature type="transmembrane region" description="Helical" evidence="1">
    <location>
        <begin position="12"/>
        <end position="31"/>
    </location>
</feature>
<evidence type="ECO:0000313" key="2">
    <source>
        <dbReference type="EMBL" id="NML40876.1"/>
    </source>
</evidence>
<organism evidence="2 3">
    <name type="scientific">Chitinophaga fulva</name>
    <dbReference type="NCBI Taxonomy" id="2728842"/>
    <lineage>
        <taxon>Bacteria</taxon>
        <taxon>Pseudomonadati</taxon>
        <taxon>Bacteroidota</taxon>
        <taxon>Chitinophagia</taxon>
        <taxon>Chitinophagales</taxon>
        <taxon>Chitinophagaceae</taxon>
        <taxon>Chitinophaga</taxon>
    </lineage>
</organism>
<dbReference type="EMBL" id="JABBGC010000003">
    <property type="protein sequence ID" value="NML40876.1"/>
    <property type="molecule type" value="Genomic_DNA"/>
</dbReference>
<keyword evidence="1" id="KW-0472">Membrane</keyword>
<reference evidence="2 3" key="1">
    <citation type="submission" date="2020-04" db="EMBL/GenBank/DDBJ databases">
        <title>Chitinophaga sp. G-6-1-13 sp. nov., isolated from soil.</title>
        <authorList>
            <person name="Dahal R.H."/>
            <person name="Chaudhary D.K."/>
        </authorList>
    </citation>
    <scope>NUCLEOTIDE SEQUENCE [LARGE SCALE GENOMIC DNA]</scope>
    <source>
        <strain evidence="2 3">G-6-1-13</strain>
    </source>
</reference>
<dbReference type="PROSITE" id="PS51257">
    <property type="entry name" value="PROKAR_LIPOPROTEIN"/>
    <property type="match status" value="1"/>
</dbReference>
<sequence>MTPLKKLLKYLLIFLGIFLVLILFVAGCFWVSMEQKHRQAKEDGENYSKICDSISTITEQPSIHFSGFTQKEILQLRFKILRNGQFIRDTLVKSTFSYISKDSTFFSINIPYPVFLKTDTIVVTTEGGLHYYISGYHHYASLHYGMFGYVGSHDCRFAEECVINNEQCSGTLLKNDGWLHPEKDKLKQMISPQTPAFDSISRQAAISYEKAKEIFLQNRLNKHLYSVILYRIEIGEEGSFYVLGEEDEHKKDQIDLIKINTQTGECIRERK</sequence>
<keyword evidence="3" id="KW-1185">Reference proteome</keyword>
<dbReference type="AlphaFoldDB" id="A0A848GQQ5"/>
<keyword evidence="1" id="KW-0812">Transmembrane</keyword>
<comment type="caution">
    <text evidence="2">The sequence shown here is derived from an EMBL/GenBank/DDBJ whole genome shotgun (WGS) entry which is preliminary data.</text>
</comment>
<name>A0A848GQQ5_9BACT</name>
<gene>
    <name evidence="2" type="ORF">HHL17_27010</name>
</gene>